<evidence type="ECO:0000313" key="3">
    <source>
        <dbReference type="Proteomes" id="UP000578569"/>
    </source>
</evidence>
<organism evidence="2 3">
    <name type="scientific">Sphingomicrobium lutaoense</name>
    <dbReference type="NCBI Taxonomy" id="515949"/>
    <lineage>
        <taxon>Bacteria</taxon>
        <taxon>Pseudomonadati</taxon>
        <taxon>Pseudomonadota</taxon>
        <taxon>Alphaproteobacteria</taxon>
        <taxon>Sphingomonadales</taxon>
        <taxon>Sphingomonadaceae</taxon>
        <taxon>Sphingomicrobium</taxon>
    </lineage>
</organism>
<comment type="caution">
    <text evidence="2">The sequence shown here is derived from an EMBL/GenBank/DDBJ whole genome shotgun (WGS) entry which is preliminary data.</text>
</comment>
<dbReference type="Proteomes" id="UP000578569">
    <property type="component" value="Unassembled WGS sequence"/>
</dbReference>
<keyword evidence="3" id="KW-1185">Reference proteome</keyword>
<sequence>MIRPFAPLIIASLLAVPAAAQSDGSKVQRVVACRTIADDAERLVCYDRESAALGAALESDEVVVVSREQAVEARRELFGFSSPNFAGLLGDEDNLDKVEVEVASAQMSGHGDLVVAMKDGSVWRQIDDRQMGRLPKAGTSATIEKAMMGSYEMKIDGRRSIKVRRIR</sequence>
<protein>
    <submittedName>
        <fullName evidence="2">Uncharacterized protein</fullName>
    </submittedName>
</protein>
<reference evidence="2 3" key="1">
    <citation type="submission" date="2020-08" db="EMBL/GenBank/DDBJ databases">
        <title>Genomic Encyclopedia of Type Strains, Phase IV (KMG-IV): sequencing the most valuable type-strain genomes for metagenomic binning, comparative biology and taxonomic classification.</title>
        <authorList>
            <person name="Goeker M."/>
        </authorList>
    </citation>
    <scope>NUCLEOTIDE SEQUENCE [LARGE SCALE GENOMIC DNA]</scope>
    <source>
        <strain evidence="2 3">DSM 24194</strain>
    </source>
</reference>
<name>A0A839Z1Y8_9SPHN</name>
<dbReference type="InterPro" id="IPR016987">
    <property type="entry name" value="UCP023238"/>
</dbReference>
<evidence type="ECO:0000256" key="1">
    <source>
        <dbReference type="SAM" id="SignalP"/>
    </source>
</evidence>
<dbReference type="AlphaFoldDB" id="A0A839Z1Y8"/>
<proteinExistence type="predicted"/>
<feature type="chain" id="PRO_5032577737" evidence="1">
    <location>
        <begin position="21"/>
        <end position="167"/>
    </location>
</feature>
<evidence type="ECO:0000313" key="2">
    <source>
        <dbReference type="EMBL" id="MBB3764578.1"/>
    </source>
</evidence>
<dbReference type="EMBL" id="JACICF010000002">
    <property type="protein sequence ID" value="MBB3764578.1"/>
    <property type="molecule type" value="Genomic_DNA"/>
</dbReference>
<gene>
    <name evidence="2" type="ORF">FHS50_001640</name>
</gene>
<keyword evidence="1" id="KW-0732">Signal</keyword>
<accession>A0A839Z1Y8</accession>
<feature type="signal peptide" evidence="1">
    <location>
        <begin position="1"/>
        <end position="20"/>
    </location>
</feature>
<dbReference type="PIRSF" id="PIRSF032038">
    <property type="entry name" value="UCP023238"/>
    <property type="match status" value="1"/>
</dbReference>
<dbReference type="RefSeq" id="WP_183933969.1">
    <property type="nucleotide sequence ID" value="NZ_JACICF010000002.1"/>
</dbReference>